<keyword evidence="3" id="KW-1185">Reference proteome</keyword>
<reference evidence="2" key="2">
    <citation type="submission" date="2023-06" db="EMBL/GenBank/DDBJ databases">
        <authorList>
            <consortium name="Lawrence Berkeley National Laboratory"/>
            <person name="Haridas S."/>
            <person name="Hensen N."/>
            <person name="Bonometti L."/>
            <person name="Westerberg I."/>
            <person name="Brannstrom I.O."/>
            <person name="Guillou S."/>
            <person name="Cros-Aarteil S."/>
            <person name="Calhoun S."/>
            <person name="Kuo A."/>
            <person name="Mondo S."/>
            <person name="Pangilinan J."/>
            <person name="Riley R."/>
            <person name="Labutti K."/>
            <person name="Andreopoulos B."/>
            <person name="Lipzen A."/>
            <person name="Chen C."/>
            <person name="Yanf M."/>
            <person name="Daum C."/>
            <person name="Ng V."/>
            <person name="Clum A."/>
            <person name="Steindorff A."/>
            <person name="Ohm R."/>
            <person name="Martin F."/>
            <person name="Silar P."/>
            <person name="Natvig D."/>
            <person name="Lalanne C."/>
            <person name="Gautier V."/>
            <person name="Ament-Velasquez S.L."/>
            <person name="Kruys A."/>
            <person name="Hutchinson M.I."/>
            <person name="Powell A.J."/>
            <person name="Barry K."/>
            <person name="Miller A.N."/>
            <person name="Grigoriev I.V."/>
            <person name="Debuchy R."/>
            <person name="Gladieux P."/>
            <person name="Thoren M.H."/>
            <person name="Johannesson H."/>
        </authorList>
    </citation>
    <scope>NUCLEOTIDE SEQUENCE</scope>
    <source>
        <strain evidence="2">CBS 958.72</strain>
    </source>
</reference>
<feature type="region of interest" description="Disordered" evidence="1">
    <location>
        <begin position="1"/>
        <end position="201"/>
    </location>
</feature>
<feature type="compositionally biased region" description="Basic and acidic residues" evidence="1">
    <location>
        <begin position="171"/>
        <end position="187"/>
    </location>
</feature>
<feature type="compositionally biased region" description="Pro residues" evidence="1">
    <location>
        <begin position="7"/>
        <end position="16"/>
    </location>
</feature>
<dbReference type="Proteomes" id="UP001287356">
    <property type="component" value="Unassembled WGS sequence"/>
</dbReference>
<feature type="compositionally biased region" description="Basic and acidic residues" evidence="1">
    <location>
        <begin position="136"/>
        <end position="150"/>
    </location>
</feature>
<evidence type="ECO:0000256" key="1">
    <source>
        <dbReference type="SAM" id="MobiDB-lite"/>
    </source>
</evidence>
<evidence type="ECO:0000313" key="3">
    <source>
        <dbReference type="Proteomes" id="UP001287356"/>
    </source>
</evidence>
<feature type="compositionally biased region" description="Low complexity" evidence="1">
    <location>
        <begin position="17"/>
        <end position="27"/>
    </location>
</feature>
<organism evidence="2 3">
    <name type="scientific">Lasiosphaeria ovina</name>
    <dbReference type="NCBI Taxonomy" id="92902"/>
    <lineage>
        <taxon>Eukaryota</taxon>
        <taxon>Fungi</taxon>
        <taxon>Dikarya</taxon>
        <taxon>Ascomycota</taxon>
        <taxon>Pezizomycotina</taxon>
        <taxon>Sordariomycetes</taxon>
        <taxon>Sordariomycetidae</taxon>
        <taxon>Sordariales</taxon>
        <taxon>Lasiosphaeriaceae</taxon>
        <taxon>Lasiosphaeria</taxon>
    </lineage>
</organism>
<sequence length="201" mass="20840">MSAQDPSGPPQPPQPPKAAAYALASNPVSHTADDFAVADTPGTSGFGGSGSDYMSYRSHKNPPPAPPTAGYEHGVHGGRPANAREARETGYASDSRGGRQNDNEDAEQMAPAGEGAVAHAVERRTRGSAAAAASHTRGESSPHGRVRGEVTLDGDEAGVERKKAQQSLAREQVKAARREGKDVDGRGEGNFAGRQPHAEID</sequence>
<evidence type="ECO:0000313" key="2">
    <source>
        <dbReference type="EMBL" id="KAK3380482.1"/>
    </source>
</evidence>
<dbReference type="EMBL" id="JAULSN010000002">
    <property type="protein sequence ID" value="KAK3380482.1"/>
    <property type="molecule type" value="Genomic_DNA"/>
</dbReference>
<reference evidence="2" key="1">
    <citation type="journal article" date="2023" name="Mol. Phylogenet. Evol.">
        <title>Genome-scale phylogeny and comparative genomics of the fungal order Sordariales.</title>
        <authorList>
            <person name="Hensen N."/>
            <person name="Bonometti L."/>
            <person name="Westerberg I."/>
            <person name="Brannstrom I.O."/>
            <person name="Guillou S."/>
            <person name="Cros-Aarteil S."/>
            <person name="Calhoun S."/>
            <person name="Haridas S."/>
            <person name="Kuo A."/>
            <person name="Mondo S."/>
            <person name="Pangilinan J."/>
            <person name="Riley R."/>
            <person name="LaButti K."/>
            <person name="Andreopoulos B."/>
            <person name="Lipzen A."/>
            <person name="Chen C."/>
            <person name="Yan M."/>
            <person name="Daum C."/>
            <person name="Ng V."/>
            <person name="Clum A."/>
            <person name="Steindorff A."/>
            <person name="Ohm R.A."/>
            <person name="Martin F."/>
            <person name="Silar P."/>
            <person name="Natvig D.O."/>
            <person name="Lalanne C."/>
            <person name="Gautier V."/>
            <person name="Ament-Velasquez S.L."/>
            <person name="Kruys A."/>
            <person name="Hutchinson M.I."/>
            <person name="Powell A.J."/>
            <person name="Barry K."/>
            <person name="Miller A.N."/>
            <person name="Grigoriev I.V."/>
            <person name="Debuchy R."/>
            <person name="Gladieux P."/>
            <person name="Hiltunen Thoren M."/>
            <person name="Johannesson H."/>
        </authorList>
    </citation>
    <scope>NUCLEOTIDE SEQUENCE</scope>
    <source>
        <strain evidence="2">CBS 958.72</strain>
    </source>
</reference>
<comment type="caution">
    <text evidence="2">The sequence shown here is derived from an EMBL/GenBank/DDBJ whole genome shotgun (WGS) entry which is preliminary data.</text>
</comment>
<gene>
    <name evidence="2" type="ORF">B0T24DRAFT_717863</name>
</gene>
<name>A0AAE0TUP7_9PEZI</name>
<dbReference type="AlphaFoldDB" id="A0AAE0TUP7"/>
<proteinExistence type="predicted"/>
<protein>
    <submittedName>
        <fullName evidence="2">Uncharacterized protein</fullName>
    </submittedName>
</protein>
<accession>A0AAE0TUP7</accession>